<proteinExistence type="predicted"/>
<dbReference type="EMBL" id="FNDD01000041">
    <property type="protein sequence ID" value="SDH98081.1"/>
    <property type="molecule type" value="Genomic_DNA"/>
</dbReference>
<dbReference type="RefSeq" id="WP_093279200.1">
    <property type="nucleotide sequence ID" value="NZ_FNDD01000041.1"/>
</dbReference>
<evidence type="ECO:0008006" key="3">
    <source>
        <dbReference type="Google" id="ProtNLM"/>
    </source>
</evidence>
<gene>
    <name evidence="1" type="ORF">SAMN04488136_1417</name>
</gene>
<evidence type="ECO:0000313" key="2">
    <source>
        <dbReference type="Proteomes" id="UP000198854"/>
    </source>
</evidence>
<organism evidence="1 2">
    <name type="scientific">Vibrio xiamenensis</name>
    <dbReference type="NCBI Taxonomy" id="861298"/>
    <lineage>
        <taxon>Bacteria</taxon>
        <taxon>Pseudomonadati</taxon>
        <taxon>Pseudomonadota</taxon>
        <taxon>Gammaproteobacteria</taxon>
        <taxon>Vibrionales</taxon>
        <taxon>Vibrionaceae</taxon>
        <taxon>Vibrio</taxon>
    </lineage>
</organism>
<accession>A0A1G8GUX4</accession>
<dbReference type="AlphaFoldDB" id="A0A1G8GUX4"/>
<reference evidence="2" key="1">
    <citation type="submission" date="2016-10" db="EMBL/GenBank/DDBJ databases">
        <authorList>
            <person name="Varghese N."/>
            <person name="Submissions S."/>
        </authorList>
    </citation>
    <scope>NUCLEOTIDE SEQUENCE [LARGE SCALE GENOMIC DNA]</scope>
    <source>
        <strain evidence="2">CGMCC 1.10228</strain>
    </source>
</reference>
<protein>
    <recommendedName>
        <fullName evidence="3">Lipoprotein</fullName>
    </recommendedName>
</protein>
<evidence type="ECO:0000313" key="1">
    <source>
        <dbReference type="EMBL" id="SDH98081.1"/>
    </source>
</evidence>
<keyword evidence="2" id="KW-1185">Reference proteome</keyword>
<dbReference type="PROSITE" id="PS51257">
    <property type="entry name" value="PROKAR_LIPOPROTEIN"/>
    <property type="match status" value="1"/>
</dbReference>
<sequence>MQVRFWVLRAVYIVLLTTVVGCSSLNGDRIADFASNIANGYYMAPPSEQVDVYRYVYFYSPTEMIEVDTKQPQVINTPHDFFRDEAKSFPYQIKMTKAKTALPDDLKHRLQFDDVKRDIYELYEVSYSFKEHGIHYFAGITGLKEGELSGFEHKAFQ</sequence>
<name>A0A1G8GUX4_9VIBR</name>
<dbReference type="Proteomes" id="UP000198854">
    <property type="component" value="Unassembled WGS sequence"/>
</dbReference>